<proteinExistence type="predicted"/>
<dbReference type="AlphaFoldDB" id="A0A062V886"/>
<dbReference type="Proteomes" id="UP000027153">
    <property type="component" value="Unassembled WGS sequence"/>
</dbReference>
<comment type="caution">
    <text evidence="1">The sequence shown here is derived from an EMBL/GenBank/DDBJ whole genome shotgun (WGS) entry which is preliminary data.</text>
</comment>
<evidence type="ECO:0000313" key="1">
    <source>
        <dbReference type="EMBL" id="KCZ73502.1"/>
    </source>
</evidence>
<dbReference type="OrthoDB" id="376651at2157"/>
<evidence type="ECO:0000313" key="2">
    <source>
        <dbReference type="Proteomes" id="UP000027153"/>
    </source>
</evidence>
<keyword evidence="2" id="KW-1185">Reference proteome</keyword>
<accession>A0A062V886</accession>
<gene>
    <name evidence="1" type="ORF">ANME2D_00570</name>
</gene>
<name>A0A062V886_9EURY</name>
<sequence length="60" mass="7041">MAISEHDIEALIKHKDIKLVGDRLITVPRKKEKVFFHVEMDVPEEEIDELLSDEISPWVE</sequence>
<organism evidence="1 2">
    <name type="scientific">Candidatus Methanoperedens nitratireducens</name>
    <dbReference type="NCBI Taxonomy" id="1392998"/>
    <lineage>
        <taxon>Archaea</taxon>
        <taxon>Methanobacteriati</taxon>
        <taxon>Methanobacteriota</taxon>
        <taxon>Stenosarchaea group</taxon>
        <taxon>Methanomicrobia</taxon>
        <taxon>Methanosarcinales</taxon>
        <taxon>ANME-2 cluster</taxon>
        <taxon>Candidatus Methanoperedentaceae</taxon>
        <taxon>Candidatus Methanoperedens</taxon>
    </lineage>
</organism>
<dbReference type="EMBL" id="JMIY01000001">
    <property type="protein sequence ID" value="KCZ73502.1"/>
    <property type="molecule type" value="Genomic_DNA"/>
</dbReference>
<reference evidence="1 2" key="1">
    <citation type="journal article" date="2013" name="Nature">
        <title>Anaerobic oxidation of methane coupled to nitrate reduction in a novel archaeal lineage.</title>
        <authorList>
            <person name="Haroon M.F."/>
            <person name="Hu S."/>
            <person name="Shi Y."/>
            <person name="Imelfort M."/>
            <person name="Keller J."/>
            <person name="Hugenholtz P."/>
            <person name="Yuan Z."/>
            <person name="Tyson G.W."/>
        </authorList>
    </citation>
    <scope>NUCLEOTIDE SEQUENCE [LARGE SCALE GENOMIC DNA]</scope>
    <source>
        <strain evidence="1 2">ANME-2d</strain>
    </source>
</reference>
<dbReference type="RefSeq" id="WP_048089000.1">
    <property type="nucleotide sequence ID" value="NZ_JMIY01000001.1"/>
</dbReference>
<protein>
    <submittedName>
        <fullName evidence="1">Uncharacterized protein</fullName>
    </submittedName>
</protein>